<comment type="subcellular location">
    <subcellularLocation>
        <location evidence="1">Membrane</location>
        <topology evidence="1">Multi-pass membrane protein</topology>
    </subcellularLocation>
</comment>
<dbReference type="EMBL" id="JANTQA010000015">
    <property type="protein sequence ID" value="KAJ3447986.1"/>
    <property type="molecule type" value="Genomic_DNA"/>
</dbReference>
<dbReference type="EC" id="2.3.1.225" evidence="7"/>
<proteinExistence type="inferred from homology"/>
<dbReference type="Pfam" id="PF01529">
    <property type="entry name" value="DHHC"/>
    <property type="match status" value="1"/>
</dbReference>
<dbReference type="GO" id="GO:0016020">
    <property type="term" value="C:membrane"/>
    <property type="evidence" value="ECO:0007669"/>
    <property type="project" value="UniProtKB-SubCell"/>
</dbReference>
<evidence type="ECO:0000256" key="5">
    <source>
        <dbReference type="ARBA" id="ARBA00023136"/>
    </source>
</evidence>
<keyword evidence="2 7" id="KW-0808">Transferase</keyword>
<feature type="transmembrane region" description="Helical" evidence="7">
    <location>
        <begin position="204"/>
        <end position="227"/>
    </location>
</feature>
<dbReference type="GO" id="GO:0005783">
    <property type="term" value="C:endoplasmic reticulum"/>
    <property type="evidence" value="ECO:0007669"/>
    <property type="project" value="TreeGrafter"/>
</dbReference>
<sequence length="387" mass="45032">MSKKKSLKKFLVNKELEQHVVLPDIEDPSEISTSHYYNYVPGENVVCCCGHLTTGPDYLVLIQSFFVYNAPLVYFLLTTAKNLIKISSSLWFVGLAIDLVTNLFFFLTAFVNPGIIKRFPFNRIVENQQINKKKADSLISKKRVEFRNYVFTLNYCKTCQVFRSPRASHCRKCNNCVMRFDHHFYQFKYTKTDNETIDESFKGAIHSILIAFISVVSLLLVRSLFVFHIKLISKNMTTREYMKGILDTKNPYDLGCLGNWKEVFFTKIPPKHFSYSQHPTENEIEYLKECVKNKPRLRTEYKNYLKEKRENANKQNQNQINQEYLVENQKQGLLAEDNTENKYTEQKSKNKKFINELLSISTSTSSSTSSSSDSNTSNINSNDEIKK</sequence>
<dbReference type="PROSITE" id="PS50216">
    <property type="entry name" value="DHHC"/>
    <property type="match status" value="1"/>
</dbReference>
<comment type="caution">
    <text evidence="10">The sequence shown here is derived from an EMBL/GenBank/DDBJ whole genome shotgun (WGS) entry which is preliminary data.</text>
</comment>
<comment type="similarity">
    <text evidence="7">Belongs to the DHHC palmitoyltransferase family.</text>
</comment>
<evidence type="ECO:0000256" key="6">
    <source>
        <dbReference type="ARBA" id="ARBA00023315"/>
    </source>
</evidence>
<comment type="domain">
    <text evidence="7">The DHHC domain is required for palmitoyltransferase activity.</text>
</comment>
<comment type="catalytic activity">
    <reaction evidence="7">
        <text>L-cysteinyl-[protein] + hexadecanoyl-CoA = S-hexadecanoyl-L-cysteinyl-[protein] + CoA</text>
        <dbReference type="Rhea" id="RHEA:36683"/>
        <dbReference type="Rhea" id="RHEA-COMP:10131"/>
        <dbReference type="Rhea" id="RHEA-COMP:11032"/>
        <dbReference type="ChEBI" id="CHEBI:29950"/>
        <dbReference type="ChEBI" id="CHEBI:57287"/>
        <dbReference type="ChEBI" id="CHEBI:57379"/>
        <dbReference type="ChEBI" id="CHEBI:74151"/>
        <dbReference type="EC" id="2.3.1.225"/>
    </reaction>
</comment>
<evidence type="ECO:0000256" key="1">
    <source>
        <dbReference type="ARBA" id="ARBA00004141"/>
    </source>
</evidence>
<evidence type="ECO:0000256" key="4">
    <source>
        <dbReference type="ARBA" id="ARBA00022989"/>
    </source>
</evidence>
<gene>
    <name evidence="10" type="ORF">M0812_00459</name>
</gene>
<dbReference type="GO" id="GO:0019706">
    <property type="term" value="F:protein-cysteine S-palmitoyltransferase activity"/>
    <property type="evidence" value="ECO:0007669"/>
    <property type="project" value="UniProtKB-EC"/>
</dbReference>
<feature type="region of interest" description="Disordered" evidence="8">
    <location>
        <begin position="362"/>
        <end position="387"/>
    </location>
</feature>
<keyword evidence="4 7" id="KW-1133">Transmembrane helix</keyword>
<dbReference type="InterPro" id="IPR001594">
    <property type="entry name" value="Palmitoyltrfase_DHHC"/>
</dbReference>
<feature type="transmembrane region" description="Helical" evidence="7">
    <location>
        <begin position="89"/>
        <end position="111"/>
    </location>
</feature>
<evidence type="ECO:0000313" key="10">
    <source>
        <dbReference type="EMBL" id="KAJ3447986.1"/>
    </source>
</evidence>
<keyword evidence="6 7" id="KW-0012">Acyltransferase</keyword>
<dbReference type="AlphaFoldDB" id="A0AAV8A4P5"/>
<evidence type="ECO:0000313" key="11">
    <source>
        <dbReference type="Proteomes" id="UP001146793"/>
    </source>
</evidence>
<name>A0AAV8A4P5_9EUKA</name>
<evidence type="ECO:0000259" key="9">
    <source>
        <dbReference type="Pfam" id="PF01529"/>
    </source>
</evidence>
<keyword evidence="3 7" id="KW-0812">Transmembrane</keyword>
<protein>
    <recommendedName>
        <fullName evidence="7">Palmitoyltransferase</fullName>
        <ecNumber evidence="7">2.3.1.225</ecNumber>
    </recommendedName>
</protein>
<evidence type="ECO:0000256" key="7">
    <source>
        <dbReference type="RuleBase" id="RU079119"/>
    </source>
</evidence>
<dbReference type="GO" id="GO:0006612">
    <property type="term" value="P:protein targeting to membrane"/>
    <property type="evidence" value="ECO:0007669"/>
    <property type="project" value="TreeGrafter"/>
</dbReference>
<accession>A0AAV8A4P5</accession>
<organism evidence="10 11">
    <name type="scientific">Anaeramoeba flamelloides</name>
    <dbReference type="NCBI Taxonomy" id="1746091"/>
    <lineage>
        <taxon>Eukaryota</taxon>
        <taxon>Metamonada</taxon>
        <taxon>Anaeramoebidae</taxon>
        <taxon>Anaeramoeba</taxon>
    </lineage>
</organism>
<dbReference type="PANTHER" id="PTHR22883">
    <property type="entry name" value="ZINC FINGER DHHC DOMAIN CONTAINING PROTEIN"/>
    <property type="match status" value="1"/>
</dbReference>
<keyword evidence="5 7" id="KW-0472">Membrane</keyword>
<feature type="transmembrane region" description="Helical" evidence="7">
    <location>
        <begin position="58"/>
        <end position="77"/>
    </location>
</feature>
<reference evidence="10" key="1">
    <citation type="submission" date="2022-08" db="EMBL/GenBank/DDBJ databases">
        <title>Novel sulphate-reducing endosymbionts in the free-living metamonad Anaeramoeba.</title>
        <authorList>
            <person name="Jerlstrom-Hultqvist J."/>
            <person name="Cepicka I."/>
            <person name="Gallot-Lavallee L."/>
            <person name="Salas-Leiva D."/>
            <person name="Curtis B.A."/>
            <person name="Zahonova K."/>
            <person name="Pipaliya S."/>
            <person name="Dacks J."/>
            <person name="Roger A.J."/>
        </authorList>
    </citation>
    <scope>NUCLEOTIDE SEQUENCE</scope>
    <source>
        <strain evidence="10">Busselton2</strain>
    </source>
</reference>
<dbReference type="GO" id="GO:0005794">
    <property type="term" value="C:Golgi apparatus"/>
    <property type="evidence" value="ECO:0007669"/>
    <property type="project" value="TreeGrafter"/>
</dbReference>
<evidence type="ECO:0000256" key="8">
    <source>
        <dbReference type="SAM" id="MobiDB-lite"/>
    </source>
</evidence>
<feature type="domain" description="Palmitoyltransferase DHHC" evidence="9">
    <location>
        <begin position="153"/>
        <end position="183"/>
    </location>
</feature>
<dbReference type="Proteomes" id="UP001146793">
    <property type="component" value="Unassembled WGS sequence"/>
</dbReference>
<evidence type="ECO:0000256" key="3">
    <source>
        <dbReference type="ARBA" id="ARBA00022692"/>
    </source>
</evidence>
<evidence type="ECO:0000256" key="2">
    <source>
        <dbReference type="ARBA" id="ARBA00022679"/>
    </source>
</evidence>
<dbReference type="InterPro" id="IPR039859">
    <property type="entry name" value="PFA4/ZDH16/20/ERF2-like"/>
</dbReference>